<evidence type="ECO:0000313" key="2">
    <source>
        <dbReference type="Proteomes" id="UP000887116"/>
    </source>
</evidence>
<accession>A0A8X6G4J5</accession>
<dbReference type="AlphaFoldDB" id="A0A8X6G4J5"/>
<proteinExistence type="predicted"/>
<evidence type="ECO:0000313" key="1">
    <source>
        <dbReference type="EMBL" id="GFQ95936.1"/>
    </source>
</evidence>
<protein>
    <submittedName>
        <fullName evidence="1">Uncharacterized protein</fullName>
    </submittedName>
</protein>
<sequence length="96" mass="10594">MSRSRGGQRSAPGTCILHWMLRANRRALLLGRPSWHISLRMQRAQRCPSAPVLSLLRPGSAQKDAGSNSWDYLSMLPDLGNSCDAVGFPCQLMSKL</sequence>
<comment type="caution">
    <text evidence="1">The sequence shown here is derived from an EMBL/GenBank/DDBJ whole genome shotgun (WGS) entry which is preliminary data.</text>
</comment>
<reference evidence="1" key="1">
    <citation type="submission" date="2020-07" db="EMBL/GenBank/DDBJ databases">
        <title>Multicomponent nature underlies the extraordinary mechanical properties of spider dragline silk.</title>
        <authorList>
            <person name="Kono N."/>
            <person name="Nakamura H."/>
            <person name="Mori M."/>
            <person name="Yoshida Y."/>
            <person name="Ohtoshi R."/>
            <person name="Malay A.D."/>
            <person name="Moran D.A.P."/>
            <person name="Tomita M."/>
            <person name="Numata K."/>
            <person name="Arakawa K."/>
        </authorList>
    </citation>
    <scope>NUCLEOTIDE SEQUENCE</scope>
</reference>
<keyword evidence="2" id="KW-1185">Reference proteome</keyword>
<gene>
    <name evidence="1" type="ORF">TNCT_176701</name>
</gene>
<dbReference type="Proteomes" id="UP000887116">
    <property type="component" value="Unassembled WGS sequence"/>
</dbReference>
<organism evidence="1 2">
    <name type="scientific">Trichonephila clavata</name>
    <name type="common">Joro spider</name>
    <name type="synonym">Nephila clavata</name>
    <dbReference type="NCBI Taxonomy" id="2740835"/>
    <lineage>
        <taxon>Eukaryota</taxon>
        <taxon>Metazoa</taxon>
        <taxon>Ecdysozoa</taxon>
        <taxon>Arthropoda</taxon>
        <taxon>Chelicerata</taxon>
        <taxon>Arachnida</taxon>
        <taxon>Araneae</taxon>
        <taxon>Araneomorphae</taxon>
        <taxon>Entelegynae</taxon>
        <taxon>Araneoidea</taxon>
        <taxon>Nephilidae</taxon>
        <taxon>Trichonephila</taxon>
    </lineage>
</organism>
<dbReference type="OrthoDB" id="6452101at2759"/>
<dbReference type="EMBL" id="BMAO01034336">
    <property type="protein sequence ID" value="GFQ95936.1"/>
    <property type="molecule type" value="Genomic_DNA"/>
</dbReference>
<name>A0A8X6G4J5_TRICU</name>